<evidence type="ECO:0000256" key="1">
    <source>
        <dbReference type="ARBA" id="ARBA00004651"/>
    </source>
</evidence>
<dbReference type="SUPFAM" id="SSF82866">
    <property type="entry name" value="Multidrug efflux transporter AcrB transmembrane domain"/>
    <property type="match status" value="2"/>
</dbReference>
<feature type="transmembrane region" description="Helical" evidence="7">
    <location>
        <begin position="636"/>
        <end position="657"/>
    </location>
</feature>
<feature type="transmembrane region" description="Helical" evidence="7">
    <location>
        <begin position="364"/>
        <end position="387"/>
    </location>
</feature>
<feature type="transmembrane region" description="Helical" evidence="7">
    <location>
        <begin position="198"/>
        <end position="219"/>
    </location>
</feature>
<comment type="caution">
    <text evidence="9">The sequence shown here is derived from an EMBL/GenBank/DDBJ whole genome shotgun (WGS) entry which is preliminary data.</text>
</comment>
<feature type="transmembrane region" description="Helical" evidence="7">
    <location>
        <begin position="308"/>
        <end position="329"/>
    </location>
</feature>
<evidence type="ECO:0000256" key="5">
    <source>
        <dbReference type="ARBA" id="ARBA00022989"/>
    </source>
</evidence>
<proteinExistence type="inferred from homology"/>
<feature type="transmembrane region" description="Helical" evidence="7">
    <location>
        <begin position="174"/>
        <end position="192"/>
    </location>
</feature>
<feature type="transmembrane region" description="Helical" evidence="7">
    <location>
        <begin position="13"/>
        <end position="32"/>
    </location>
</feature>
<dbReference type="PANTHER" id="PTHR33406:SF6">
    <property type="entry name" value="MEMBRANE PROTEIN YDGH-RELATED"/>
    <property type="match status" value="1"/>
</dbReference>
<keyword evidence="6 7" id="KW-0472">Membrane</keyword>
<dbReference type="RefSeq" id="WP_242377538.1">
    <property type="nucleotide sequence ID" value="NZ_JAKRKC020000003.1"/>
</dbReference>
<comment type="subcellular location">
    <subcellularLocation>
        <location evidence="1">Cell membrane</location>
        <topology evidence="1">Multi-pass membrane protein</topology>
    </subcellularLocation>
</comment>
<sequence length="690" mass="71975">MSFFVTRIGGRKIAVAIVLCWVGLAVAAVLAGGRLGDVRVTSGDAMLARGAESARVLSLMAQQQGGRVIPTTVVYERAGPLLRQDVVAVRHDIRRFAVVPGVLRAARHPVPSGDGQALQVPLLLSGQQGVLVEPVVQRLRQITGEGLPAGLSGHVTGLGGAGADYADAFQRVDVTLLALSLGVVFLVLVAVYRSPVLWLVPMIAVVVAYLCAGAAVCLLSREGLLDVLGATPEVFTVLVFGVATDYALLLVARYRERLRVTHDRDAALREALAGGVRTVVASALTVAGGLGCLLVADTNALRSIGAAAAVGVVVTMVVMVTFLPALMALGGRWAFWPVIPRPGGRERDRLWRRVAGFVGRRSPLAWAGSALLLAVACLGLATVNAAGIPPSGLFTQRTDSVEGHDALARHYTVNAPVVVLARDEASEAVARTVRGVQGVVAVRPGPPAPWRAMEVTLAAEPSTAEASRLVGELRRALAAGPVAGQALVGGLAAEFVDSRDAAVSDARAIVPLILLVVALVLVVLLRSVAAPLLLIGTVVLSFAATLGLCSALFTRVLGFPAMDPSFVLYAFVFLVAFGIDYNIFLMARVREEAVALDTREATLRALRVTGGVITAAGVVLAAAFAVLAVLPLVPVVQLGLLVAVGVVLDTVLVRSFLVPALAHHLGPRVWWPARRSRHARTRLAPQTSAA</sequence>
<organism evidence="9 10">
    <name type="scientific">Actinomadura luzonensis</name>
    <dbReference type="NCBI Taxonomy" id="2805427"/>
    <lineage>
        <taxon>Bacteria</taxon>
        <taxon>Bacillati</taxon>
        <taxon>Actinomycetota</taxon>
        <taxon>Actinomycetes</taxon>
        <taxon>Streptosporangiales</taxon>
        <taxon>Thermomonosporaceae</taxon>
        <taxon>Actinomadura</taxon>
    </lineage>
</organism>
<feature type="transmembrane region" description="Helical" evidence="7">
    <location>
        <begin position="231"/>
        <end position="252"/>
    </location>
</feature>
<dbReference type="Gene3D" id="1.20.1640.10">
    <property type="entry name" value="Multidrug efflux transporter AcrB transmembrane domain"/>
    <property type="match status" value="2"/>
</dbReference>
<protein>
    <submittedName>
        <fullName evidence="9">MMPL family transporter</fullName>
    </submittedName>
</protein>
<evidence type="ECO:0000256" key="7">
    <source>
        <dbReference type="SAM" id="Phobius"/>
    </source>
</evidence>
<feature type="transmembrane region" description="Helical" evidence="7">
    <location>
        <begin position="608"/>
        <end position="630"/>
    </location>
</feature>
<dbReference type="EMBL" id="JAKRKC020000003">
    <property type="protein sequence ID" value="MCK2221972.1"/>
    <property type="molecule type" value="Genomic_DNA"/>
</dbReference>
<accession>A0ABT0GBK2</accession>
<keyword evidence="10" id="KW-1185">Reference proteome</keyword>
<keyword evidence="5 7" id="KW-1133">Transmembrane helix</keyword>
<evidence type="ECO:0000256" key="2">
    <source>
        <dbReference type="ARBA" id="ARBA00010157"/>
    </source>
</evidence>
<dbReference type="InterPro" id="IPR000731">
    <property type="entry name" value="SSD"/>
</dbReference>
<keyword evidence="4 7" id="KW-0812">Transmembrane</keyword>
<evidence type="ECO:0000256" key="6">
    <source>
        <dbReference type="ARBA" id="ARBA00023136"/>
    </source>
</evidence>
<feature type="domain" description="SSD" evidence="8">
    <location>
        <begin position="537"/>
        <end position="663"/>
    </location>
</feature>
<evidence type="ECO:0000313" key="10">
    <source>
        <dbReference type="Proteomes" id="UP001317259"/>
    </source>
</evidence>
<feature type="transmembrane region" description="Helical" evidence="7">
    <location>
        <begin position="272"/>
        <end position="296"/>
    </location>
</feature>
<dbReference type="InterPro" id="IPR050545">
    <property type="entry name" value="Mycobact_MmpL"/>
</dbReference>
<gene>
    <name evidence="9" type="ORF">MF672_050410</name>
</gene>
<feature type="domain" description="SSD" evidence="8">
    <location>
        <begin position="197"/>
        <end position="329"/>
    </location>
</feature>
<dbReference type="Proteomes" id="UP001317259">
    <property type="component" value="Unassembled WGS sequence"/>
</dbReference>
<feature type="transmembrane region" description="Helical" evidence="7">
    <location>
        <begin position="508"/>
        <end position="525"/>
    </location>
</feature>
<evidence type="ECO:0000256" key="3">
    <source>
        <dbReference type="ARBA" id="ARBA00022475"/>
    </source>
</evidence>
<dbReference type="PANTHER" id="PTHR33406">
    <property type="entry name" value="MEMBRANE PROTEIN MJ1562-RELATED"/>
    <property type="match status" value="1"/>
</dbReference>
<reference evidence="9 10" key="1">
    <citation type="submission" date="2022-04" db="EMBL/GenBank/DDBJ databases">
        <title>Genome draft of Actinomadura sp. ATCC 31491.</title>
        <authorList>
            <person name="Shi X."/>
            <person name="Du Y."/>
        </authorList>
    </citation>
    <scope>NUCLEOTIDE SEQUENCE [LARGE SCALE GENOMIC DNA]</scope>
    <source>
        <strain evidence="9 10">ATCC 31491</strain>
    </source>
</reference>
<evidence type="ECO:0000259" key="8">
    <source>
        <dbReference type="PROSITE" id="PS50156"/>
    </source>
</evidence>
<feature type="transmembrane region" description="Helical" evidence="7">
    <location>
        <begin position="566"/>
        <end position="587"/>
    </location>
</feature>
<comment type="similarity">
    <text evidence="2">Belongs to the resistance-nodulation-cell division (RND) (TC 2.A.6) family. MmpL subfamily.</text>
</comment>
<evidence type="ECO:0000256" key="4">
    <source>
        <dbReference type="ARBA" id="ARBA00022692"/>
    </source>
</evidence>
<feature type="transmembrane region" description="Helical" evidence="7">
    <location>
        <begin position="532"/>
        <end position="554"/>
    </location>
</feature>
<dbReference type="InterPro" id="IPR004869">
    <property type="entry name" value="MMPL_dom"/>
</dbReference>
<name>A0ABT0GBK2_9ACTN</name>
<keyword evidence="3" id="KW-1003">Cell membrane</keyword>
<dbReference type="PROSITE" id="PS50156">
    <property type="entry name" value="SSD"/>
    <property type="match status" value="2"/>
</dbReference>
<dbReference type="Pfam" id="PF03176">
    <property type="entry name" value="MMPL"/>
    <property type="match status" value="2"/>
</dbReference>
<evidence type="ECO:0000313" key="9">
    <source>
        <dbReference type="EMBL" id="MCK2221972.1"/>
    </source>
</evidence>